<dbReference type="PANTHER" id="PTHR30572">
    <property type="entry name" value="MEMBRANE COMPONENT OF TRANSPORTER-RELATED"/>
    <property type="match status" value="1"/>
</dbReference>
<keyword evidence="3" id="KW-0547">Nucleotide-binding</keyword>
<dbReference type="GO" id="GO:0005524">
    <property type="term" value="F:ATP binding"/>
    <property type="evidence" value="ECO:0007669"/>
    <property type="project" value="UniProtKB-KW"/>
</dbReference>
<name>A0A0P8Z1Z2_9CLOT</name>
<keyword evidence="1" id="KW-1133">Transmembrane helix</keyword>
<keyword evidence="1" id="KW-0812">Transmembrane</keyword>
<feature type="transmembrane region" description="Helical" evidence="1">
    <location>
        <begin position="294"/>
        <end position="315"/>
    </location>
</feature>
<keyword evidence="1" id="KW-0472">Membrane</keyword>
<organism evidence="3 4">
    <name type="scientific">Oxobacter pfennigii</name>
    <dbReference type="NCBI Taxonomy" id="36849"/>
    <lineage>
        <taxon>Bacteria</taxon>
        <taxon>Bacillati</taxon>
        <taxon>Bacillota</taxon>
        <taxon>Clostridia</taxon>
        <taxon>Eubacteriales</taxon>
        <taxon>Clostridiaceae</taxon>
        <taxon>Oxobacter</taxon>
    </lineage>
</organism>
<evidence type="ECO:0000313" key="3">
    <source>
        <dbReference type="EMBL" id="KPU46145.1"/>
    </source>
</evidence>
<evidence type="ECO:0000259" key="2">
    <source>
        <dbReference type="Pfam" id="PF12704"/>
    </source>
</evidence>
<dbReference type="AlphaFoldDB" id="A0A0P8Z1Z2"/>
<feature type="transmembrane region" description="Helical" evidence="1">
    <location>
        <begin position="249"/>
        <end position="266"/>
    </location>
</feature>
<proteinExistence type="predicted"/>
<dbReference type="Proteomes" id="UP000050326">
    <property type="component" value="Unassembled WGS sequence"/>
</dbReference>
<keyword evidence="3" id="KW-0067">ATP-binding</keyword>
<sequence>MKAFKPAYFILAAGIFILIFNSLFGWSITSKYSETNGVYKTNKVSVNVLKGSASQERSAFTMDDIRHMQEFSFKDTDMAYSSAEKSAVSYKDSRTEAEVYGVNYKYGMFHQIEFKSGSFITEGNKDEKVAVVDENLAEKLFNNDNVVGMPIELYGQEFKIIGVIKGDESIVQAITDSGLGNIYIPVEQMLIYDENSEITSFEVKAGGNITGQNISKAKEALGSIGKNALDYKIIDYNLENILVSQKTRLCIFMAGMSAIIMLLYLIKKRAVDIYSIIKSGLKEDYFSDVLKLKCLMITMTMLEMVVIFVFIYLLWDNIKFSLYIPAEYVPNELIDIDFFSGLFKSLAQTKVQNAGYVPTYTEMKMNVLNIMQNWNACIGLLIGFPLYYLGLKLLELKEENCIKLLLYSCLCLISSIILGVLILLIFKMPVAVDIKGVSVVLAFIFLSIYRAAAHTQNRTIKI</sequence>
<dbReference type="EC" id="3.6.3.-" evidence="3"/>
<dbReference type="EMBL" id="LKET01000014">
    <property type="protein sequence ID" value="KPU46145.1"/>
    <property type="molecule type" value="Genomic_DNA"/>
</dbReference>
<feature type="transmembrane region" description="Helical" evidence="1">
    <location>
        <begin position="404"/>
        <end position="426"/>
    </location>
</feature>
<dbReference type="GO" id="GO:0005886">
    <property type="term" value="C:plasma membrane"/>
    <property type="evidence" value="ECO:0007669"/>
    <property type="project" value="TreeGrafter"/>
</dbReference>
<dbReference type="InterPro" id="IPR050250">
    <property type="entry name" value="Macrolide_Exporter_MacB"/>
</dbReference>
<dbReference type="PANTHER" id="PTHR30572:SF4">
    <property type="entry name" value="ABC TRANSPORTER PERMEASE YTRF"/>
    <property type="match status" value="1"/>
</dbReference>
<dbReference type="Pfam" id="PF12704">
    <property type="entry name" value="MacB_PCD"/>
    <property type="match status" value="1"/>
</dbReference>
<feature type="transmembrane region" description="Helical" evidence="1">
    <location>
        <begin position="373"/>
        <end position="392"/>
    </location>
</feature>
<keyword evidence="4" id="KW-1185">Reference proteome</keyword>
<dbReference type="STRING" id="36849.OXPF_02550"/>
<keyword evidence="3" id="KW-0378">Hydrolase</keyword>
<dbReference type="GO" id="GO:0016787">
    <property type="term" value="F:hydrolase activity"/>
    <property type="evidence" value="ECO:0007669"/>
    <property type="project" value="UniProtKB-KW"/>
</dbReference>
<protein>
    <submittedName>
        <fullName evidence="3">Macrolide export ATP-binding/permease protein MacB</fullName>
        <ecNumber evidence="3">3.6.3.-</ecNumber>
    </submittedName>
</protein>
<dbReference type="RefSeq" id="WP_054873401.1">
    <property type="nucleotide sequence ID" value="NZ_LKET01000014.1"/>
</dbReference>
<evidence type="ECO:0000313" key="4">
    <source>
        <dbReference type="Proteomes" id="UP000050326"/>
    </source>
</evidence>
<dbReference type="OrthoDB" id="2505986at2"/>
<reference evidence="3 4" key="1">
    <citation type="submission" date="2015-09" db="EMBL/GenBank/DDBJ databases">
        <title>Genome sequence of Oxobacter pfennigii DSM 3222.</title>
        <authorList>
            <person name="Poehlein A."/>
            <person name="Bengelsdorf F.R."/>
            <person name="Schiel-Bengelsdorf B."/>
            <person name="Duerre P."/>
            <person name="Daniel R."/>
        </authorList>
    </citation>
    <scope>NUCLEOTIDE SEQUENCE [LARGE SCALE GENOMIC DNA]</scope>
    <source>
        <strain evidence="3 4">DSM 3222</strain>
    </source>
</reference>
<comment type="caution">
    <text evidence="3">The sequence shown here is derived from an EMBL/GenBank/DDBJ whole genome shotgun (WGS) entry which is preliminary data.</text>
</comment>
<dbReference type="InterPro" id="IPR025857">
    <property type="entry name" value="MacB_PCD"/>
</dbReference>
<gene>
    <name evidence="3" type="primary">macB_1</name>
    <name evidence="3" type="ORF">OXPF_02550</name>
</gene>
<feature type="transmembrane region" description="Helical" evidence="1">
    <location>
        <begin position="432"/>
        <end position="452"/>
    </location>
</feature>
<feature type="domain" description="MacB-like periplasmic core" evidence="2">
    <location>
        <begin position="11"/>
        <end position="207"/>
    </location>
</feature>
<dbReference type="GO" id="GO:0022857">
    <property type="term" value="F:transmembrane transporter activity"/>
    <property type="evidence" value="ECO:0007669"/>
    <property type="project" value="TreeGrafter"/>
</dbReference>
<accession>A0A0P8Z1Z2</accession>
<evidence type="ECO:0000256" key="1">
    <source>
        <dbReference type="SAM" id="Phobius"/>
    </source>
</evidence>